<evidence type="ECO:0000313" key="2">
    <source>
        <dbReference type="Proteomes" id="UP000367750"/>
    </source>
</evidence>
<sequence length="91" mass="10415">MENKYLYKFGWDCGRMGDVEGLFVATEEEIKDAIGKEVYFGEILGKHSEIFGTFDESDIEKLDISPDAVNEVSKYLGETWSGYNPLEYINE</sequence>
<dbReference type="AlphaFoldDB" id="A0A5J5GHQ2"/>
<dbReference type="Proteomes" id="UP000367750">
    <property type="component" value="Unassembled WGS sequence"/>
</dbReference>
<name>A0A5J5GHQ2_9BACL</name>
<reference evidence="1 2" key="1">
    <citation type="submission" date="2019-09" db="EMBL/GenBank/DDBJ databases">
        <title>Bacillus ochoae sp. nov., Paenibacillus whitsoniae sp. nov., Paenibacillus spiritus sp. nov. Isolated from the Mars Exploration Rover during spacecraft assembly.</title>
        <authorList>
            <person name="Seuylemezian A."/>
            <person name="Vaishampayan P."/>
        </authorList>
    </citation>
    <scope>NUCLEOTIDE SEQUENCE [LARGE SCALE GENOMIC DNA]</scope>
    <source>
        <strain evidence="1 2">MER_111</strain>
    </source>
</reference>
<keyword evidence="2" id="KW-1185">Reference proteome</keyword>
<comment type="caution">
    <text evidence="1">The sequence shown here is derived from an EMBL/GenBank/DDBJ whole genome shotgun (WGS) entry which is preliminary data.</text>
</comment>
<protein>
    <submittedName>
        <fullName evidence="1">Uncharacterized protein</fullName>
    </submittedName>
</protein>
<proteinExistence type="predicted"/>
<gene>
    <name evidence="1" type="ORF">F4V43_01785</name>
</gene>
<accession>A0A5J5GHQ2</accession>
<evidence type="ECO:0000313" key="1">
    <source>
        <dbReference type="EMBL" id="KAA9007242.1"/>
    </source>
</evidence>
<dbReference type="RefSeq" id="WP_150456532.1">
    <property type="nucleotide sequence ID" value="NZ_VYKK01000004.1"/>
</dbReference>
<organism evidence="1 2">
    <name type="scientific">Paenibacillus spiritus</name>
    <dbReference type="NCBI Taxonomy" id="2496557"/>
    <lineage>
        <taxon>Bacteria</taxon>
        <taxon>Bacillati</taxon>
        <taxon>Bacillota</taxon>
        <taxon>Bacilli</taxon>
        <taxon>Bacillales</taxon>
        <taxon>Paenibacillaceae</taxon>
        <taxon>Paenibacillus</taxon>
    </lineage>
</organism>
<dbReference type="OrthoDB" id="2991229at2"/>
<dbReference type="EMBL" id="VYKK01000004">
    <property type="protein sequence ID" value="KAA9007242.1"/>
    <property type="molecule type" value="Genomic_DNA"/>
</dbReference>